<name>A0A9D2RVU5_9FIRM</name>
<dbReference type="InterPro" id="IPR011009">
    <property type="entry name" value="Kinase-like_dom_sf"/>
</dbReference>
<organism evidence="2 3">
    <name type="scientific">Candidatus Blautia faecavium</name>
    <dbReference type="NCBI Taxonomy" id="2838487"/>
    <lineage>
        <taxon>Bacteria</taxon>
        <taxon>Bacillati</taxon>
        <taxon>Bacillota</taxon>
        <taxon>Clostridia</taxon>
        <taxon>Lachnospirales</taxon>
        <taxon>Lachnospiraceae</taxon>
        <taxon>Blautia</taxon>
    </lineage>
</organism>
<dbReference type="EMBL" id="DWYZ01000074">
    <property type="protein sequence ID" value="HJB27839.1"/>
    <property type="molecule type" value="Genomic_DNA"/>
</dbReference>
<sequence>MGAQCELKAGDRVRIESGGEAVVRKELGRGGQGIVYLVEYNRKEYALKWYFYDKLSHPEEFRRNLAQNIADGAPENSSRFLWPQYLTDSHQYPTFGYLMNVAPSEYVDLDKLYMGYEWKKPPVKGQNAIKKTYKFESLDAQVTAAINIVKAFRSLHLAGKSYQDLNGGGFFISPKTGDVLVCDCDNVAPDGENFGIGGFPGFMAPEIVRGVAKPDVLTDRHSLAVVLFRLFMRADPLEGKRVLQSVVLTEANDLKFYGKEPVFIYDPKNDSNRPVRGVHDNAIKLWKLYPSYIREVFISAFTDGLKDPNKRVIEKRWQELLIRLRSDIIHCPGCDKVTYSTLFDHQEHYVCVCRKCGSKIYTLQIKDMLAPLYPGLKLYRCYTENVDDYETITGEVVENKNRRGIFGIKNLSKNTWRAKFPDNSVRDIHPGNGVPIWRGLQIDFGDGIGARILS</sequence>
<dbReference type="Proteomes" id="UP000823842">
    <property type="component" value="Unassembled WGS sequence"/>
</dbReference>
<dbReference type="SUPFAM" id="SSF56112">
    <property type="entry name" value="Protein kinase-like (PK-like)"/>
    <property type="match status" value="1"/>
</dbReference>
<accession>A0A9D2RVU5</accession>
<evidence type="ECO:0000313" key="3">
    <source>
        <dbReference type="Proteomes" id="UP000823842"/>
    </source>
</evidence>
<gene>
    <name evidence="2" type="ORF">IAA06_03485</name>
</gene>
<dbReference type="Gene3D" id="1.10.510.10">
    <property type="entry name" value="Transferase(Phosphotransferase) domain 1"/>
    <property type="match status" value="1"/>
</dbReference>
<dbReference type="GO" id="GO:0004672">
    <property type="term" value="F:protein kinase activity"/>
    <property type="evidence" value="ECO:0007669"/>
    <property type="project" value="InterPro"/>
</dbReference>
<dbReference type="PROSITE" id="PS50011">
    <property type="entry name" value="PROTEIN_KINASE_DOM"/>
    <property type="match status" value="1"/>
</dbReference>
<dbReference type="AlphaFoldDB" id="A0A9D2RVU5"/>
<proteinExistence type="predicted"/>
<dbReference type="Gene3D" id="3.30.200.20">
    <property type="entry name" value="Phosphorylase Kinase, domain 1"/>
    <property type="match status" value="1"/>
</dbReference>
<protein>
    <submittedName>
        <fullName evidence="2">Protein kinase</fullName>
    </submittedName>
</protein>
<reference evidence="2" key="1">
    <citation type="journal article" date="2021" name="PeerJ">
        <title>Extensive microbial diversity within the chicken gut microbiome revealed by metagenomics and culture.</title>
        <authorList>
            <person name="Gilroy R."/>
            <person name="Ravi A."/>
            <person name="Getino M."/>
            <person name="Pursley I."/>
            <person name="Horton D.L."/>
            <person name="Alikhan N.F."/>
            <person name="Baker D."/>
            <person name="Gharbi K."/>
            <person name="Hall N."/>
            <person name="Watson M."/>
            <person name="Adriaenssens E.M."/>
            <person name="Foster-Nyarko E."/>
            <person name="Jarju S."/>
            <person name="Secka A."/>
            <person name="Antonio M."/>
            <person name="Oren A."/>
            <person name="Chaudhuri R.R."/>
            <person name="La Ragione R."/>
            <person name="Hildebrand F."/>
            <person name="Pallen M.J."/>
        </authorList>
    </citation>
    <scope>NUCLEOTIDE SEQUENCE</scope>
    <source>
        <strain evidence="2">ChiSjej1B19-5720</strain>
    </source>
</reference>
<evidence type="ECO:0000259" key="1">
    <source>
        <dbReference type="PROSITE" id="PS50011"/>
    </source>
</evidence>
<evidence type="ECO:0000313" key="2">
    <source>
        <dbReference type="EMBL" id="HJB27839.1"/>
    </source>
</evidence>
<reference evidence="2" key="2">
    <citation type="submission" date="2021-04" db="EMBL/GenBank/DDBJ databases">
        <authorList>
            <person name="Gilroy R."/>
        </authorList>
    </citation>
    <scope>NUCLEOTIDE SEQUENCE</scope>
    <source>
        <strain evidence="2">ChiSjej1B19-5720</strain>
    </source>
</reference>
<dbReference type="InterPro" id="IPR000719">
    <property type="entry name" value="Prot_kinase_dom"/>
</dbReference>
<feature type="domain" description="Protein kinase" evidence="1">
    <location>
        <begin position="21"/>
        <end position="321"/>
    </location>
</feature>
<keyword evidence="2" id="KW-0808">Transferase</keyword>
<comment type="caution">
    <text evidence="2">The sequence shown here is derived from an EMBL/GenBank/DDBJ whole genome shotgun (WGS) entry which is preliminary data.</text>
</comment>
<dbReference type="GO" id="GO:0005524">
    <property type="term" value="F:ATP binding"/>
    <property type="evidence" value="ECO:0007669"/>
    <property type="project" value="InterPro"/>
</dbReference>
<keyword evidence="2" id="KW-0418">Kinase</keyword>